<dbReference type="AlphaFoldDB" id="A8NT61"/>
<feature type="domain" description="MYND-type" evidence="6">
    <location>
        <begin position="401"/>
        <end position="441"/>
    </location>
</feature>
<dbReference type="Gene3D" id="6.10.140.2220">
    <property type="match status" value="1"/>
</dbReference>
<dbReference type="EMBL" id="AACS02000004">
    <property type="protein sequence ID" value="EAU85675.2"/>
    <property type="molecule type" value="Genomic_DNA"/>
</dbReference>
<dbReference type="Pfam" id="PF01753">
    <property type="entry name" value="zf-MYND"/>
    <property type="match status" value="1"/>
</dbReference>
<dbReference type="OMA" id="RYWRRIR"/>
<evidence type="ECO:0000256" key="5">
    <source>
        <dbReference type="SAM" id="MobiDB-lite"/>
    </source>
</evidence>
<dbReference type="PROSITE" id="PS50865">
    <property type="entry name" value="ZF_MYND_2"/>
    <property type="match status" value="1"/>
</dbReference>
<sequence length="450" mass="51231">MADDMPDSLLQMIQSMGGMDVRNTVVPYGGRPKYVKLAPGDTGKYLPPIFFEDPRKHKPEPGPLGEIHTWGLYPYEYEGIDDDGDDRPEDNFPCFDGTAAMMRTMSTQHLYFGKPGPEQQWVKVLVERKKEQLKDLDLSGLDKQDVVIKIEMRVRNLHCYHFTDYRDGSLFGPEKSDSIDMVHIAQVGYKYLPDSKYMLAHLFAKEGDKIGYLYDFGDKWFHVLTIERILPLTDSHGSIEILDGKGACPGENMQGTYRYDDFLKDYYYKDNATEKLKKKREILKSPNYTGFAGKASTPPSLFDPAHFDIEAARARLAEALSSTNSVRSGSKKFNMPFPFGVPLSADKPLDPSRPGPSSGLYRNLGKNAHKTQVVKTFEPGYAGYWEELESNVKDKRRETLCAHCGKPGDEALKQCGGCRQVLYCSPEHQKFHWRAMHKNQCSRRYLKKDD</sequence>
<evidence type="ECO:0000313" key="8">
    <source>
        <dbReference type="Proteomes" id="UP000001861"/>
    </source>
</evidence>
<organism evidence="7 8">
    <name type="scientific">Coprinopsis cinerea (strain Okayama-7 / 130 / ATCC MYA-4618 / FGSC 9003)</name>
    <name type="common">Inky cap fungus</name>
    <name type="synonym">Hormographiella aspergillata</name>
    <dbReference type="NCBI Taxonomy" id="240176"/>
    <lineage>
        <taxon>Eukaryota</taxon>
        <taxon>Fungi</taxon>
        <taxon>Dikarya</taxon>
        <taxon>Basidiomycota</taxon>
        <taxon>Agaricomycotina</taxon>
        <taxon>Agaricomycetes</taxon>
        <taxon>Agaricomycetidae</taxon>
        <taxon>Agaricales</taxon>
        <taxon>Agaricineae</taxon>
        <taxon>Psathyrellaceae</taxon>
        <taxon>Coprinopsis</taxon>
    </lineage>
</organism>
<dbReference type="PANTHER" id="PTHR41878:SF1">
    <property type="entry name" value="TNPR PROTEIN"/>
    <property type="match status" value="1"/>
</dbReference>
<dbReference type="Proteomes" id="UP000001861">
    <property type="component" value="Unassembled WGS sequence"/>
</dbReference>
<gene>
    <name evidence="7" type="ORF">CC1G_10947</name>
</gene>
<dbReference type="SUPFAM" id="SSF144232">
    <property type="entry name" value="HIT/MYND zinc finger-like"/>
    <property type="match status" value="1"/>
</dbReference>
<dbReference type="PANTHER" id="PTHR41878">
    <property type="entry name" value="LEXA REPRESSOR-RELATED"/>
    <property type="match status" value="1"/>
</dbReference>
<keyword evidence="2 4" id="KW-0863">Zinc-finger</keyword>
<dbReference type="InterPro" id="IPR024047">
    <property type="entry name" value="MM3350-like_sf"/>
</dbReference>
<dbReference type="HOGENOM" id="CLU_058480_0_0_1"/>
<keyword evidence="8" id="KW-1185">Reference proteome</keyword>
<dbReference type="InterPro" id="IPR002893">
    <property type="entry name" value="Znf_MYND"/>
</dbReference>
<dbReference type="InParanoid" id="A8NT61"/>
<name>A8NT61_COPC7</name>
<evidence type="ECO:0000259" key="6">
    <source>
        <dbReference type="PROSITE" id="PS50865"/>
    </source>
</evidence>
<dbReference type="OrthoDB" id="432970at2759"/>
<keyword evidence="1" id="KW-0479">Metal-binding</keyword>
<evidence type="ECO:0000256" key="3">
    <source>
        <dbReference type="ARBA" id="ARBA00022833"/>
    </source>
</evidence>
<protein>
    <recommendedName>
        <fullName evidence="6">MYND-type domain-containing protein</fullName>
    </recommendedName>
</protein>
<dbReference type="SUPFAM" id="SSF159941">
    <property type="entry name" value="MM3350-like"/>
    <property type="match status" value="1"/>
</dbReference>
<dbReference type="GO" id="GO:0008270">
    <property type="term" value="F:zinc ion binding"/>
    <property type="evidence" value="ECO:0007669"/>
    <property type="project" value="UniProtKB-KW"/>
</dbReference>
<evidence type="ECO:0000313" key="7">
    <source>
        <dbReference type="EMBL" id="EAU85675.2"/>
    </source>
</evidence>
<evidence type="ECO:0000256" key="2">
    <source>
        <dbReference type="ARBA" id="ARBA00022771"/>
    </source>
</evidence>
<dbReference type="KEGG" id="cci:CC1G_10947"/>
<dbReference type="eggNOG" id="ENOG502RFZU">
    <property type="taxonomic scope" value="Eukaryota"/>
</dbReference>
<dbReference type="GeneID" id="6012706"/>
<proteinExistence type="predicted"/>
<reference evidence="7 8" key="1">
    <citation type="journal article" date="2010" name="Proc. Natl. Acad. Sci. U.S.A.">
        <title>Insights into evolution of multicellular fungi from the assembled chromosomes of the mushroom Coprinopsis cinerea (Coprinus cinereus).</title>
        <authorList>
            <person name="Stajich J.E."/>
            <person name="Wilke S.K."/>
            <person name="Ahren D."/>
            <person name="Au C.H."/>
            <person name="Birren B.W."/>
            <person name="Borodovsky M."/>
            <person name="Burns C."/>
            <person name="Canback B."/>
            <person name="Casselton L.A."/>
            <person name="Cheng C.K."/>
            <person name="Deng J."/>
            <person name="Dietrich F.S."/>
            <person name="Fargo D.C."/>
            <person name="Farman M.L."/>
            <person name="Gathman A.C."/>
            <person name="Goldberg J."/>
            <person name="Guigo R."/>
            <person name="Hoegger P.J."/>
            <person name="Hooker J.B."/>
            <person name="Huggins A."/>
            <person name="James T.Y."/>
            <person name="Kamada T."/>
            <person name="Kilaru S."/>
            <person name="Kodira C."/>
            <person name="Kues U."/>
            <person name="Kupfer D."/>
            <person name="Kwan H.S."/>
            <person name="Lomsadze A."/>
            <person name="Li W."/>
            <person name="Lilly W.W."/>
            <person name="Ma L.J."/>
            <person name="Mackey A.J."/>
            <person name="Manning G."/>
            <person name="Martin F."/>
            <person name="Muraguchi H."/>
            <person name="Natvig D.O."/>
            <person name="Palmerini H."/>
            <person name="Ramesh M.A."/>
            <person name="Rehmeyer C.J."/>
            <person name="Roe B.A."/>
            <person name="Shenoy N."/>
            <person name="Stanke M."/>
            <person name="Ter-Hovhannisyan V."/>
            <person name="Tunlid A."/>
            <person name="Velagapudi R."/>
            <person name="Vision T.J."/>
            <person name="Zeng Q."/>
            <person name="Zolan M.E."/>
            <person name="Pukkila P.J."/>
        </authorList>
    </citation>
    <scope>NUCLEOTIDE SEQUENCE [LARGE SCALE GENOMIC DNA]</scope>
    <source>
        <strain evidence="8">Okayama-7 / 130 / ATCC MYA-4618 / FGSC 9003</strain>
    </source>
</reference>
<keyword evidence="3" id="KW-0862">Zinc</keyword>
<dbReference type="PROSITE" id="PS01360">
    <property type="entry name" value="ZF_MYND_1"/>
    <property type="match status" value="1"/>
</dbReference>
<dbReference type="VEuPathDB" id="FungiDB:CC1G_10947"/>
<dbReference type="RefSeq" id="XP_001836166.2">
    <property type="nucleotide sequence ID" value="XM_001836114.2"/>
</dbReference>
<dbReference type="Pfam" id="PF07929">
    <property type="entry name" value="PRiA4_ORF3"/>
    <property type="match status" value="1"/>
</dbReference>
<dbReference type="Gene3D" id="3.10.290.30">
    <property type="entry name" value="MM3350-like"/>
    <property type="match status" value="1"/>
</dbReference>
<comment type="caution">
    <text evidence="7">The sequence shown here is derived from an EMBL/GenBank/DDBJ whole genome shotgun (WGS) entry which is preliminary data.</text>
</comment>
<dbReference type="InterPro" id="IPR012912">
    <property type="entry name" value="Plasmid_pRiA4b_Orf3-like"/>
</dbReference>
<accession>A8NT61</accession>
<evidence type="ECO:0000256" key="1">
    <source>
        <dbReference type="ARBA" id="ARBA00022723"/>
    </source>
</evidence>
<evidence type="ECO:0000256" key="4">
    <source>
        <dbReference type="PROSITE-ProRule" id="PRU00134"/>
    </source>
</evidence>
<feature type="region of interest" description="Disordered" evidence="5">
    <location>
        <begin position="344"/>
        <end position="364"/>
    </location>
</feature>